<organism evidence="2 3">
    <name type="scientific">Mycena citricolor</name>
    <dbReference type="NCBI Taxonomy" id="2018698"/>
    <lineage>
        <taxon>Eukaryota</taxon>
        <taxon>Fungi</taxon>
        <taxon>Dikarya</taxon>
        <taxon>Basidiomycota</taxon>
        <taxon>Agaricomycotina</taxon>
        <taxon>Agaricomycetes</taxon>
        <taxon>Agaricomycetidae</taxon>
        <taxon>Agaricales</taxon>
        <taxon>Marasmiineae</taxon>
        <taxon>Mycenaceae</taxon>
        <taxon>Mycena</taxon>
    </lineage>
</organism>
<evidence type="ECO:0000313" key="2">
    <source>
        <dbReference type="EMBL" id="CAK5268307.1"/>
    </source>
</evidence>
<keyword evidence="3" id="KW-1185">Reference proteome</keyword>
<accession>A0AAD2H6H9</accession>
<protein>
    <recommendedName>
        <fullName evidence="1">RNB domain-containing protein</fullName>
    </recommendedName>
</protein>
<feature type="domain" description="RNB" evidence="1">
    <location>
        <begin position="502"/>
        <end position="851"/>
    </location>
</feature>
<gene>
    <name evidence="2" type="ORF">MYCIT1_LOCUS11442</name>
</gene>
<dbReference type="InterPro" id="IPR050180">
    <property type="entry name" value="RNR_Ribonuclease"/>
</dbReference>
<name>A0AAD2H6H9_9AGAR</name>
<dbReference type="InterPro" id="IPR012340">
    <property type="entry name" value="NA-bd_OB-fold"/>
</dbReference>
<evidence type="ECO:0000313" key="3">
    <source>
        <dbReference type="Proteomes" id="UP001295794"/>
    </source>
</evidence>
<evidence type="ECO:0000259" key="1">
    <source>
        <dbReference type="SMART" id="SM00955"/>
    </source>
</evidence>
<dbReference type="InterPro" id="IPR001900">
    <property type="entry name" value="RNase_II/R"/>
</dbReference>
<dbReference type="GO" id="GO:0000932">
    <property type="term" value="C:P-body"/>
    <property type="evidence" value="ECO:0007669"/>
    <property type="project" value="TreeGrafter"/>
</dbReference>
<dbReference type="Proteomes" id="UP001295794">
    <property type="component" value="Unassembled WGS sequence"/>
</dbReference>
<comment type="caution">
    <text evidence="2">The sequence shown here is derived from an EMBL/GenBank/DDBJ whole genome shotgun (WGS) entry which is preliminary data.</text>
</comment>
<dbReference type="AlphaFoldDB" id="A0AAD2H6H9"/>
<dbReference type="PANTHER" id="PTHR23355">
    <property type="entry name" value="RIBONUCLEASE"/>
    <property type="match status" value="1"/>
</dbReference>
<sequence>MHPCRVALVRSATRRIWASRSGLYHSFSTSSRLLDDRSQKTRRTETGKRSLSPEEFAELTEFSAGLVDLASSPKPPNKSWKVFTNPGRDNRRLSQAIPVLRSASVGSLEKRAFEAPEPGTGFGGLDGDEGPSESFMPGTFVELRRRVQFAIFLGCSLITLHRNEGTVMCVVLEEIQVAGQRRIVGLTSSGEVLFALKDDVMFAVPGFISPDLAARCSTEATAQNKVQQNARVTVLKKILELANAVEKEASKMNVTGIGRAYQVLSARDPEAWGKTTTPEVARLFGGLSPTISMVTIFAAHRHMMQNPLHFVPELGYIQTKTFILRPRSECALITRVSGWTRQGSDLLKAFATRALAVIDRQRKISVESWTEPPSQAPGTHTWTSEEVDILRFLQLSLRTRRSTQKDPYTLPQSYILRLLYPEAEVTDDLVHETLVNLGVYAPWQDLMSLQRELGFDPRPPALSPSYQEKEAIVKRSMSLPPAPSGPLGPEDLYKTDPMESFRHDFGDLAVYVMDDANAHELDDGVSYEEVIGKPGSYWVHSHIANPTSTLPHTHILARRAALQLQTMYFNHRTFPLLPTSLVHSSLPGFSLVGGQENRVLTISTRIDKQGSLREVLVRPGIVRNVIKMSYDDADLAVHGVVAQRWYPLSDAPPPAPAMSRVPDKCVQDLRVLGKIRDRMQRRRYNMGLIETESEVSRVDMPEPPSLDMTSPIFEPSEFRGFPKLDYSVHKFSANAFGARAIVGEAMKLACWGVSVWCRDRGIPVLRRASAKMVASPENWEKLYAARDEAGYVDTSTIMALCQLPIGNYSLEPSAHWALGIPATDGYTRATSPLRRFTDLLVHYQVQSHLLGKPLPFSADWIEGQRLFISRDDILKRRSESLHQRFWALMALKRQMLTPASLRRDGPNPLQQLDAVVMNPPIHNNYSGEIDVDVRIPRLGISGQLQDIGTWRMPTTRVGDRFAVKIKQIDLGVRPGLRLSLV</sequence>
<dbReference type="PANTHER" id="PTHR23355:SF65">
    <property type="entry name" value="EXORIBONUCLEASE CYT-4, PUTATIVE (AFU_ORTHOLOGUE AFUA_7G01550)-RELATED"/>
    <property type="match status" value="1"/>
</dbReference>
<dbReference type="SMART" id="SM00955">
    <property type="entry name" value="RNB"/>
    <property type="match status" value="1"/>
</dbReference>
<proteinExistence type="predicted"/>
<dbReference type="GO" id="GO:0000175">
    <property type="term" value="F:3'-5'-RNA exonuclease activity"/>
    <property type="evidence" value="ECO:0007669"/>
    <property type="project" value="TreeGrafter"/>
</dbReference>
<dbReference type="Pfam" id="PF00773">
    <property type="entry name" value="RNB"/>
    <property type="match status" value="1"/>
</dbReference>
<reference evidence="2" key="1">
    <citation type="submission" date="2023-11" db="EMBL/GenBank/DDBJ databases">
        <authorList>
            <person name="De Vega J J."/>
            <person name="De Vega J J."/>
        </authorList>
    </citation>
    <scope>NUCLEOTIDE SEQUENCE</scope>
</reference>
<dbReference type="GO" id="GO:0006402">
    <property type="term" value="P:mRNA catabolic process"/>
    <property type="evidence" value="ECO:0007669"/>
    <property type="project" value="TreeGrafter"/>
</dbReference>
<dbReference type="GO" id="GO:0003723">
    <property type="term" value="F:RNA binding"/>
    <property type="evidence" value="ECO:0007669"/>
    <property type="project" value="InterPro"/>
</dbReference>
<dbReference type="EMBL" id="CAVNYO010000138">
    <property type="protein sequence ID" value="CAK5268307.1"/>
    <property type="molecule type" value="Genomic_DNA"/>
</dbReference>
<dbReference type="SUPFAM" id="SSF50249">
    <property type="entry name" value="Nucleic acid-binding proteins"/>
    <property type="match status" value="1"/>
</dbReference>